<dbReference type="InterPro" id="IPR052039">
    <property type="entry name" value="Caspase-related_regulators"/>
</dbReference>
<dbReference type="PANTHER" id="PTHR22576">
    <property type="entry name" value="MUCOSA ASSOCIATED LYMPHOID TISSUE LYMPHOMA TRANSLOCATION PROTEIN 1/PARACASPASE"/>
    <property type="match status" value="1"/>
</dbReference>
<dbReference type="InterPro" id="IPR011600">
    <property type="entry name" value="Pept_C14_caspase"/>
</dbReference>
<evidence type="ECO:0000256" key="1">
    <source>
        <dbReference type="SAM" id="SignalP"/>
    </source>
</evidence>
<organism evidence="3 4">
    <name type="scientific">Larkinella punicea</name>
    <dbReference type="NCBI Taxonomy" id="2315727"/>
    <lineage>
        <taxon>Bacteria</taxon>
        <taxon>Pseudomonadati</taxon>
        <taxon>Bacteroidota</taxon>
        <taxon>Cytophagia</taxon>
        <taxon>Cytophagales</taxon>
        <taxon>Spirosomataceae</taxon>
        <taxon>Larkinella</taxon>
    </lineage>
</organism>
<dbReference type="AlphaFoldDB" id="A0A368JJ07"/>
<sequence length="504" mass="54181">MMRFRLSVLSVLMGSWLVCATVFGAVAEPPVAVVVKTGSAQDLTSVIPVLQGLLRERKFSVVSGSQAGEAGWRIEVSCLTDKCPLDASVPRVIIKLEAFDPELPEPVAIVRAPHCSVQSIDQAASQAVTILFKGRGAYERDREAFFRQIGFHFSGKQAAKPVLAVRDTVGPQIDVISPSLPEAARGMARLAKAKTGEVTIIGRVTDPSKVDRLTLNGQSVALDEKGTFQPVVQLTDRGDYPILMEAYDAVGNVSRLEFTLTPQMAQRIAAAKSAVDKRLALVIGNGGYTGVPALGNPVNDADAMASSLTSLGFRVIKCTNVDRIALISAINTFGEVLSKEKYTVGMVYYAGHGVQRNGLNYLVPVEVTKQSDVESECVGLQHILNKMEAANTRVNILVMDACRNDPFVKPVQQRDAGNSGGPASIKAPTGTLIAFATAPGSTAADGTGKNGTYTESLLQHIQKPNVSIESVFRLVRTDVMQKTNNEQIPWESTSLTGDEFYFRR</sequence>
<dbReference type="OrthoDB" id="9812126at2"/>
<dbReference type="Proteomes" id="UP000253383">
    <property type="component" value="Unassembled WGS sequence"/>
</dbReference>
<feature type="chain" id="PRO_5016820025" evidence="1">
    <location>
        <begin position="21"/>
        <end position="504"/>
    </location>
</feature>
<dbReference type="PROSITE" id="PS50208">
    <property type="entry name" value="CASPASE_P20"/>
    <property type="match status" value="1"/>
</dbReference>
<dbReference type="Pfam" id="PF00656">
    <property type="entry name" value="Peptidase_C14"/>
    <property type="match status" value="1"/>
</dbReference>
<keyword evidence="4" id="KW-1185">Reference proteome</keyword>
<dbReference type="GO" id="GO:0004197">
    <property type="term" value="F:cysteine-type endopeptidase activity"/>
    <property type="evidence" value="ECO:0007669"/>
    <property type="project" value="InterPro"/>
</dbReference>
<feature type="domain" description="Caspase family p20" evidence="2">
    <location>
        <begin position="276"/>
        <end position="406"/>
    </location>
</feature>
<protein>
    <submittedName>
        <fullName evidence="3">Caspase family protein</fullName>
    </submittedName>
</protein>
<proteinExistence type="predicted"/>
<comment type="caution">
    <text evidence="3">The sequence shown here is derived from an EMBL/GenBank/DDBJ whole genome shotgun (WGS) entry which is preliminary data.</text>
</comment>
<evidence type="ECO:0000313" key="3">
    <source>
        <dbReference type="EMBL" id="RCR67637.1"/>
    </source>
</evidence>
<dbReference type="InterPro" id="IPR029030">
    <property type="entry name" value="Caspase-like_dom_sf"/>
</dbReference>
<name>A0A368JJ07_9BACT</name>
<dbReference type="SUPFAM" id="SSF52129">
    <property type="entry name" value="Caspase-like"/>
    <property type="match status" value="1"/>
</dbReference>
<evidence type="ECO:0000313" key="4">
    <source>
        <dbReference type="Proteomes" id="UP000253383"/>
    </source>
</evidence>
<keyword evidence="1" id="KW-0732">Signal</keyword>
<dbReference type="InterPro" id="IPR013783">
    <property type="entry name" value="Ig-like_fold"/>
</dbReference>
<dbReference type="Gene3D" id="3.40.50.1460">
    <property type="match status" value="1"/>
</dbReference>
<dbReference type="GO" id="GO:0006508">
    <property type="term" value="P:proteolysis"/>
    <property type="evidence" value="ECO:0007669"/>
    <property type="project" value="InterPro"/>
</dbReference>
<dbReference type="RefSeq" id="WP_114408069.1">
    <property type="nucleotide sequence ID" value="NZ_QOWE01000018.1"/>
</dbReference>
<dbReference type="InterPro" id="IPR001309">
    <property type="entry name" value="Pept_C14_p20"/>
</dbReference>
<accession>A0A368JJ07</accession>
<reference evidence="3 4" key="1">
    <citation type="submission" date="2018-07" db="EMBL/GenBank/DDBJ databases">
        <title>Genome analysis of Larkinella rosea.</title>
        <authorList>
            <person name="Zhou Z."/>
            <person name="Wang G."/>
        </authorList>
    </citation>
    <scope>NUCLEOTIDE SEQUENCE [LARGE SCALE GENOMIC DNA]</scope>
    <source>
        <strain evidence="4">zzj9</strain>
    </source>
</reference>
<dbReference type="PANTHER" id="PTHR22576:SF37">
    <property type="entry name" value="MUCOSA-ASSOCIATED LYMPHOID TISSUE LYMPHOMA TRANSLOCATION PROTEIN 1"/>
    <property type="match status" value="1"/>
</dbReference>
<feature type="signal peptide" evidence="1">
    <location>
        <begin position="1"/>
        <end position="20"/>
    </location>
</feature>
<dbReference type="Gene3D" id="2.60.40.10">
    <property type="entry name" value="Immunoglobulins"/>
    <property type="match status" value="1"/>
</dbReference>
<evidence type="ECO:0000259" key="2">
    <source>
        <dbReference type="PROSITE" id="PS50208"/>
    </source>
</evidence>
<dbReference type="EMBL" id="QOWE01000018">
    <property type="protein sequence ID" value="RCR67637.1"/>
    <property type="molecule type" value="Genomic_DNA"/>
</dbReference>
<gene>
    <name evidence="3" type="ORF">DUE52_21280</name>
</gene>